<proteinExistence type="predicted"/>
<organism evidence="2 3">
    <name type="scientific">Paraburkholderia kururiensis</name>
    <dbReference type="NCBI Taxonomy" id="984307"/>
    <lineage>
        <taxon>Bacteria</taxon>
        <taxon>Pseudomonadati</taxon>
        <taxon>Pseudomonadota</taxon>
        <taxon>Betaproteobacteria</taxon>
        <taxon>Burkholderiales</taxon>
        <taxon>Burkholderiaceae</taxon>
        <taxon>Paraburkholderia</taxon>
    </lineage>
</organism>
<gene>
    <name evidence="2" type="ORF">U0042_02160</name>
</gene>
<evidence type="ECO:0000256" key="1">
    <source>
        <dbReference type="SAM" id="MobiDB-lite"/>
    </source>
</evidence>
<dbReference type="Proteomes" id="UP001325479">
    <property type="component" value="Chromosome"/>
</dbReference>
<dbReference type="RefSeq" id="WP_114809658.1">
    <property type="nucleotide sequence ID" value="NZ_CP139965.1"/>
</dbReference>
<feature type="region of interest" description="Disordered" evidence="1">
    <location>
        <begin position="173"/>
        <end position="210"/>
    </location>
</feature>
<reference evidence="2 3" key="1">
    <citation type="submission" date="2023-12" db="EMBL/GenBank/DDBJ databases">
        <title>Genome sequencing and assembly of bacterial species from a model synthetic community.</title>
        <authorList>
            <person name="Hogle S.L."/>
        </authorList>
    </citation>
    <scope>NUCLEOTIDE SEQUENCE [LARGE SCALE GENOMIC DNA]</scope>
    <source>
        <strain evidence="2 3">HAMBI 2494</strain>
    </source>
</reference>
<evidence type="ECO:0008006" key="4">
    <source>
        <dbReference type="Google" id="ProtNLM"/>
    </source>
</evidence>
<feature type="region of interest" description="Disordered" evidence="1">
    <location>
        <begin position="1"/>
        <end position="20"/>
    </location>
</feature>
<feature type="compositionally biased region" description="Basic and acidic residues" evidence="1">
    <location>
        <begin position="194"/>
        <end position="210"/>
    </location>
</feature>
<evidence type="ECO:0000313" key="3">
    <source>
        <dbReference type="Proteomes" id="UP001325479"/>
    </source>
</evidence>
<dbReference type="EMBL" id="CP139965">
    <property type="protein sequence ID" value="WQD78535.1"/>
    <property type="molecule type" value="Genomic_DNA"/>
</dbReference>
<accession>A0ABZ0WMN4</accession>
<name>A0ABZ0WMN4_9BURK</name>
<protein>
    <recommendedName>
        <fullName evidence="4">Cyclase dehydrase</fullName>
    </recommendedName>
</protein>
<feature type="compositionally biased region" description="Basic and acidic residues" evidence="1">
    <location>
        <begin position="174"/>
        <end position="183"/>
    </location>
</feature>
<feature type="compositionally biased region" description="Basic and acidic residues" evidence="1">
    <location>
        <begin position="10"/>
        <end position="20"/>
    </location>
</feature>
<evidence type="ECO:0000313" key="2">
    <source>
        <dbReference type="EMBL" id="WQD78535.1"/>
    </source>
</evidence>
<sequence length="210" mass="23218">MSESWEVEQEPAREPTRRTLRPESLARGLGWFSIALGVAELIAPRAVSRGAGMNEHAGLVRLYGLRELACGLGILASRDPSPFLWARVAGDVADLATLAAAHDDTHERSRERSARAAVNLAAVTALDVYVASRCSDRRALRDRYGRLSGYDYEDRTGFPQAPDQMRGAALKDFTTPRDMRTPEALRGYATGNEDDPHAGMSEEERRRKLH</sequence>
<keyword evidence="3" id="KW-1185">Reference proteome</keyword>